<dbReference type="EnsemblMetazoa" id="ADIR014390-RB">
    <property type="protein sequence ID" value="ADIR014390-PB"/>
    <property type="gene ID" value="ADIR014390"/>
</dbReference>
<accession>A0A182NWY8</accession>
<sequence>MCLLSCLLCAVSLSSVCRVCVFVLSTTITAERVSLVLSASSFVLVLIEHQRTLCVSYERRDQKLSSVACYNC</sequence>
<keyword evidence="1" id="KW-0732">Signal</keyword>
<dbReference type="AlphaFoldDB" id="A0A182NWY8"/>
<protein>
    <recommendedName>
        <fullName evidence="4">Secreted protein</fullName>
    </recommendedName>
</protein>
<reference evidence="3" key="1">
    <citation type="submission" date="2013-03" db="EMBL/GenBank/DDBJ databases">
        <title>The Genome Sequence of Anopheles dirus WRAIR2.</title>
        <authorList>
            <consortium name="The Broad Institute Genomics Platform"/>
            <person name="Neafsey D.E."/>
            <person name="Walton C."/>
            <person name="Walker B."/>
            <person name="Young S.K."/>
            <person name="Zeng Q."/>
            <person name="Gargeya S."/>
            <person name="Fitzgerald M."/>
            <person name="Haas B."/>
            <person name="Abouelleil A."/>
            <person name="Allen A.W."/>
            <person name="Alvarado L."/>
            <person name="Arachchi H.M."/>
            <person name="Berlin A.M."/>
            <person name="Chapman S.B."/>
            <person name="Gainer-Dewar J."/>
            <person name="Goldberg J."/>
            <person name="Griggs A."/>
            <person name="Gujja S."/>
            <person name="Hansen M."/>
            <person name="Howarth C."/>
            <person name="Imamovic A."/>
            <person name="Ireland A."/>
            <person name="Larimer J."/>
            <person name="McCowan C."/>
            <person name="Murphy C."/>
            <person name="Pearson M."/>
            <person name="Poon T.W."/>
            <person name="Priest M."/>
            <person name="Roberts A."/>
            <person name="Saif S."/>
            <person name="Shea T."/>
            <person name="Sisk P."/>
            <person name="Sykes S."/>
            <person name="Wortman J."/>
            <person name="Nusbaum C."/>
            <person name="Birren B."/>
        </authorList>
    </citation>
    <scope>NUCLEOTIDE SEQUENCE [LARGE SCALE GENOMIC DNA]</scope>
    <source>
        <strain evidence="3">WRAIR2</strain>
    </source>
</reference>
<proteinExistence type="predicted"/>
<keyword evidence="3" id="KW-1185">Reference proteome</keyword>
<evidence type="ECO:0000256" key="1">
    <source>
        <dbReference type="SAM" id="SignalP"/>
    </source>
</evidence>
<name>A0A182NWY8_9DIPT</name>
<dbReference type="Proteomes" id="UP000075884">
    <property type="component" value="Unassembled WGS sequence"/>
</dbReference>
<evidence type="ECO:0000313" key="3">
    <source>
        <dbReference type="Proteomes" id="UP000075884"/>
    </source>
</evidence>
<dbReference type="VEuPathDB" id="VectorBase:ADIR014390"/>
<organism evidence="2 3">
    <name type="scientific">Anopheles dirus</name>
    <dbReference type="NCBI Taxonomy" id="7168"/>
    <lineage>
        <taxon>Eukaryota</taxon>
        <taxon>Metazoa</taxon>
        <taxon>Ecdysozoa</taxon>
        <taxon>Arthropoda</taxon>
        <taxon>Hexapoda</taxon>
        <taxon>Insecta</taxon>
        <taxon>Pterygota</taxon>
        <taxon>Neoptera</taxon>
        <taxon>Endopterygota</taxon>
        <taxon>Diptera</taxon>
        <taxon>Nematocera</taxon>
        <taxon>Culicoidea</taxon>
        <taxon>Culicidae</taxon>
        <taxon>Anophelinae</taxon>
        <taxon>Anopheles</taxon>
    </lineage>
</organism>
<evidence type="ECO:0008006" key="4">
    <source>
        <dbReference type="Google" id="ProtNLM"/>
    </source>
</evidence>
<reference evidence="2" key="2">
    <citation type="submission" date="2020-05" db="UniProtKB">
        <authorList>
            <consortium name="EnsemblMetazoa"/>
        </authorList>
    </citation>
    <scope>IDENTIFICATION</scope>
    <source>
        <strain evidence="2">WRAIR2</strain>
    </source>
</reference>
<feature type="signal peptide" evidence="1">
    <location>
        <begin position="1"/>
        <end position="18"/>
    </location>
</feature>
<evidence type="ECO:0000313" key="2">
    <source>
        <dbReference type="EnsemblMetazoa" id="ADIR014390-PB"/>
    </source>
</evidence>
<feature type="chain" id="PRO_5008130463" description="Secreted protein" evidence="1">
    <location>
        <begin position="19"/>
        <end position="72"/>
    </location>
</feature>